<evidence type="ECO:0000256" key="4">
    <source>
        <dbReference type="ARBA" id="ARBA00022475"/>
    </source>
</evidence>
<evidence type="ECO:0000256" key="5">
    <source>
        <dbReference type="ARBA" id="ARBA00022692"/>
    </source>
</evidence>
<keyword evidence="5 8" id="KW-0812">Transmembrane</keyword>
<evidence type="ECO:0000313" key="10">
    <source>
        <dbReference type="EMBL" id="SHE35961.1"/>
    </source>
</evidence>
<evidence type="ECO:0000256" key="6">
    <source>
        <dbReference type="ARBA" id="ARBA00022989"/>
    </source>
</evidence>
<dbReference type="AlphaFoldDB" id="A0A1M4SUS5"/>
<dbReference type="InterPro" id="IPR013525">
    <property type="entry name" value="ABC2_TM"/>
</dbReference>
<feature type="transmembrane region" description="Helical" evidence="8">
    <location>
        <begin position="289"/>
        <end position="308"/>
    </location>
</feature>
<keyword evidence="3" id="KW-0813">Transport</keyword>
<feature type="transmembrane region" description="Helical" evidence="8">
    <location>
        <begin position="348"/>
        <end position="366"/>
    </location>
</feature>
<dbReference type="InterPro" id="IPR047817">
    <property type="entry name" value="ABC2_TM_bact-type"/>
</dbReference>
<feature type="domain" description="ABC transmembrane type-2" evidence="9">
    <location>
        <begin position="132"/>
        <end position="369"/>
    </location>
</feature>
<dbReference type="RefSeq" id="WP_062175266.1">
    <property type="nucleotide sequence ID" value="NZ_BBXL01000001.1"/>
</dbReference>
<feature type="transmembrane region" description="Helical" evidence="8">
    <location>
        <begin position="21"/>
        <end position="40"/>
    </location>
</feature>
<reference evidence="11" key="1">
    <citation type="submission" date="2016-11" db="EMBL/GenBank/DDBJ databases">
        <authorList>
            <person name="Varghese N."/>
            <person name="Submissions S."/>
        </authorList>
    </citation>
    <scope>NUCLEOTIDE SEQUENCE [LARGE SCALE GENOMIC DNA]</scope>
    <source>
        <strain evidence="11">DSM 27370</strain>
    </source>
</reference>
<protein>
    <submittedName>
        <fullName evidence="10">ABC-2 type transport system permease protein</fullName>
    </submittedName>
</protein>
<evidence type="ECO:0000256" key="7">
    <source>
        <dbReference type="ARBA" id="ARBA00023136"/>
    </source>
</evidence>
<keyword evidence="11" id="KW-1185">Reference proteome</keyword>
<proteinExistence type="inferred from homology"/>
<dbReference type="InterPro" id="IPR051449">
    <property type="entry name" value="ABC-2_transporter_component"/>
</dbReference>
<name>A0A1M4SUS5_9BACT</name>
<dbReference type="Gene3D" id="3.40.1710.10">
    <property type="entry name" value="abc type-2 transporter like domain"/>
    <property type="match status" value="1"/>
</dbReference>
<evidence type="ECO:0000259" key="9">
    <source>
        <dbReference type="PROSITE" id="PS51012"/>
    </source>
</evidence>
<comment type="similarity">
    <text evidence="2">Belongs to the ABC-2 integral membrane protein family.</text>
</comment>
<organism evidence="10 11">
    <name type="scientific">Dysgonomonas macrotermitis</name>
    <dbReference type="NCBI Taxonomy" id="1346286"/>
    <lineage>
        <taxon>Bacteria</taxon>
        <taxon>Pseudomonadati</taxon>
        <taxon>Bacteroidota</taxon>
        <taxon>Bacteroidia</taxon>
        <taxon>Bacteroidales</taxon>
        <taxon>Dysgonomonadaceae</taxon>
        <taxon>Dysgonomonas</taxon>
    </lineage>
</organism>
<accession>A0A1M4SUS5</accession>
<dbReference type="OrthoDB" id="9808686at2"/>
<dbReference type="PANTHER" id="PTHR30294:SF29">
    <property type="entry name" value="MULTIDRUG ABC TRANSPORTER PERMEASE YBHS-RELATED"/>
    <property type="match status" value="1"/>
</dbReference>
<dbReference type="PANTHER" id="PTHR30294">
    <property type="entry name" value="MEMBRANE COMPONENT OF ABC TRANSPORTER YHHJ-RELATED"/>
    <property type="match status" value="1"/>
</dbReference>
<gene>
    <name evidence="10" type="ORF">SAMN05444362_101156</name>
</gene>
<feature type="transmembrane region" description="Helical" evidence="8">
    <location>
        <begin position="227"/>
        <end position="251"/>
    </location>
</feature>
<evidence type="ECO:0000256" key="2">
    <source>
        <dbReference type="ARBA" id="ARBA00007783"/>
    </source>
</evidence>
<dbReference type="EMBL" id="FQUC01000001">
    <property type="protein sequence ID" value="SHE35961.1"/>
    <property type="molecule type" value="Genomic_DNA"/>
</dbReference>
<evidence type="ECO:0000256" key="1">
    <source>
        <dbReference type="ARBA" id="ARBA00004651"/>
    </source>
</evidence>
<keyword evidence="6 8" id="KW-1133">Transmembrane helix</keyword>
<dbReference type="PROSITE" id="PS51012">
    <property type="entry name" value="ABC_TM2"/>
    <property type="match status" value="1"/>
</dbReference>
<dbReference type="STRING" id="1346286.SAMN05444362_101156"/>
<feature type="transmembrane region" description="Helical" evidence="8">
    <location>
        <begin position="176"/>
        <end position="200"/>
    </location>
</feature>
<comment type="subcellular location">
    <subcellularLocation>
        <location evidence="1">Cell membrane</location>
        <topology evidence="1">Multi-pass membrane protein</topology>
    </subcellularLocation>
</comment>
<evidence type="ECO:0000313" key="11">
    <source>
        <dbReference type="Proteomes" id="UP000184480"/>
    </source>
</evidence>
<evidence type="ECO:0000256" key="8">
    <source>
        <dbReference type="SAM" id="Phobius"/>
    </source>
</evidence>
<feature type="transmembrane region" description="Helical" evidence="8">
    <location>
        <begin position="257"/>
        <end position="277"/>
    </location>
</feature>
<dbReference type="GO" id="GO:0005886">
    <property type="term" value="C:plasma membrane"/>
    <property type="evidence" value="ECO:0007669"/>
    <property type="project" value="UniProtKB-SubCell"/>
</dbReference>
<dbReference type="Proteomes" id="UP000184480">
    <property type="component" value="Unassembled WGS sequence"/>
</dbReference>
<dbReference type="GO" id="GO:0140359">
    <property type="term" value="F:ABC-type transporter activity"/>
    <property type="evidence" value="ECO:0007669"/>
    <property type="project" value="InterPro"/>
</dbReference>
<sequence length="370" mass="42081">MRTLKFLLQKEFLQIFRDKTMLRIILMMPLIQLLIFPWAATFEQRNISLSVIDNDKSTLSKQLIEKAISSGYFKLTDYSDSYEEAMISIEQNTADLILEIPRNFENDLIKEQSSGLMLSVNAINGQKASLGSNYISQIITDFNRDIISSTGQSSSLTNNIEVSTYFRYNPEMNYRIFMVPAILVLLITIIGGMLSALNIVREKEKGTMEQINVTPIGKATFILSKLIPFWIIGYVMLTIGLIASWLMYGLIPAGNILIIYFFSFFYLLAFSGIGLIISNYSETQQQAMLIAFFFMLIFVLLSGMLTPISSMPQWAQMLTLINPIRYFIEVIRLIFIKGSGLFDILPQLFATIGFAIVCNIWAILSYKKTN</sequence>
<keyword evidence="7 8" id="KW-0472">Membrane</keyword>
<dbReference type="Pfam" id="PF12698">
    <property type="entry name" value="ABC2_membrane_3"/>
    <property type="match status" value="1"/>
</dbReference>
<evidence type="ECO:0000256" key="3">
    <source>
        <dbReference type="ARBA" id="ARBA00022448"/>
    </source>
</evidence>
<keyword evidence="4" id="KW-1003">Cell membrane</keyword>